<dbReference type="InterPro" id="IPR052337">
    <property type="entry name" value="SAT4-like"/>
</dbReference>
<feature type="transmembrane region" description="Helical" evidence="7">
    <location>
        <begin position="49"/>
        <end position="73"/>
    </location>
</feature>
<evidence type="ECO:0000313" key="9">
    <source>
        <dbReference type="EMBL" id="KAJ6022985.1"/>
    </source>
</evidence>
<accession>A0AAD6HZG4</accession>
<feature type="transmembrane region" description="Helical" evidence="7">
    <location>
        <begin position="93"/>
        <end position="119"/>
    </location>
</feature>
<sequence length="352" mass="38752">MIVLPREALYDVGPRLLREVWALTGVAIFIIALRVVAKIRIRKFGLDDVLMVFALCLAIVGSVMITMGVQYGFGRHVWDINPDHTATVIMYDYLTQTFGIAGGTLGRIAFIVFVVGLLGTRKAYRVILWVLVALQIVTNGMFIIILFVQCPGHASAIWSQDGKGKCWDVRVQAYYGYYQGSFNSATDLYLAVFSTYVFWNLNLKLQVKLGLVTLLGLGLFAMVASIIKTVQTRILAHADDDPTTATISLDRWLYIETYLVIITASIPCIRSLLRPFGQQTTGTGRSTYELGSPYAGSSGPRSRRLTPTVPGKGMMRISDGNASADDISEWDGTGSDQVDELAASKKSIHVYV</sequence>
<proteinExistence type="inferred from homology"/>
<dbReference type="Pfam" id="PF20684">
    <property type="entry name" value="Fung_rhodopsin"/>
    <property type="match status" value="1"/>
</dbReference>
<dbReference type="EMBL" id="JAQJZL010000016">
    <property type="protein sequence ID" value="KAJ6022985.1"/>
    <property type="molecule type" value="Genomic_DNA"/>
</dbReference>
<name>A0AAD6HZG4_PENCN</name>
<evidence type="ECO:0000256" key="4">
    <source>
        <dbReference type="ARBA" id="ARBA00023136"/>
    </source>
</evidence>
<dbReference type="AlphaFoldDB" id="A0AAD6HZG4"/>
<comment type="similarity">
    <text evidence="5">Belongs to the SAT4 family.</text>
</comment>
<feature type="domain" description="Rhodopsin" evidence="8">
    <location>
        <begin position="33"/>
        <end position="274"/>
    </location>
</feature>
<dbReference type="PANTHER" id="PTHR33048">
    <property type="entry name" value="PTH11-LIKE INTEGRAL MEMBRANE PROTEIN (AFU_ORTHOLOGUE AFUA_5G11245)"/>
    <property type="match status" value="1"/>
</dbReference>
<feature type="transmembrane region" description="Helical" evidence="7">
    <location>
        <begin position="251"/>
        <end position="269"/>
    </location>
</feature>
<evidence type="ECO:0000256" key="5">
    <source>
        <dbReference type="ARBA" id="ARBA00038359"/>
    </source>
</evidence>
<dbReference type="Proteomes" id="UP001219568">
    <property type="component" value="Unassembled WGS sequence"/>
</dbReference>
<feature type="transmembrane region" description="Helical" evidence="7">
    <location>
        <begin position="20"/>
        <end position="37"/>
    </location>
</feature>
<comment type="subcellular location">
    <subcellularLocation>
        <location evidence="1">Membrane</location>
        <topology evidence="1">Multi-pass membrane protein</topology>
    </subcellularLocation>
</comment>
<evidence type="ECO:0000313" key="10">
    <source>
        <dbReference type="Proteomes" id="UP001219568"/>
    </source>
</evidence>
<evidence type="ECO:0000256" key="1">
    <source>
        <dbReference type="ARBA" id="ARBA00004141"/>
    </source>
</evidence>
<evidence type="ECO:0000256" key="6">
    <source>
        <dbReference type="SAM" id="MobiDB-lite"/>
    </source>
</evidence>
<gene>
    <name evidence="9" type="ORF">N7460_013380</name>
</gene>
<protein>
    <recommendedName>
        <fullName evidence="8">Rhodopsin domain-containing protein</fullName>
    </recommendedName>
</protein>
<comment type="caution">
    <text evidence="9">The sequence shown here is derived from an EMBL/GenBank/DDBJ whole genome shotgun (WGS) entry which is preliminary data.</text>
</comment>
<organism evidence="9 10">
    <name type="scientific">Penicillium canescens</name>
    <dbReference type="NCBI Taxonomy" id="5083"/>
    <lineage>
        <taxon>Eukaryota</taxon>
        <taxon>Fungi</taxon>
        <taxon>Dikarya</taxon>
        <taxon>Ascomycota</taxon>
        <taxon>Pezizomycotina</taxon>
        <taxon>Eurotiomycetes</taxon>
        <taxon>Eurotiomycetidae</taxon>
        <taxon>Eurotiales</taxon>
        <taxon>Aspergillaceae</taxon>
        <taxon>Penicillium</taxon>
    </lineage>
</organism>
<reference evidence="9" key="1">
    <citation type="journal article" date="2023" name="IMA Fungus">
        <title>Comparative genomic study of the Penicillium genus elucidates a diverse pangenome and 15 lateral gene transfer events.</title>
        <authorList>
            <person name="Petersen C."/>
            <person name="Sorensen T."/>
            <person name="Nielsen M.R."/>
            <person name="Sondergaard T.E."/>
            <person name="Sorensen J.L."/>
            <person name="Fitzpatrick D.A."/>
            <person name="Frisvad J.C."/>
            <person name="Nielsen K.L."/>
        </authorList>
    </citation>
    <scope>NUCLEOTIDE SEQUENCE</scope>
    <source>
        <strain evidence="9">IBT 15450</strain>
    </source>
</reference>
<reference evidence="9" key="2">
    <citation type="submission" date="2023-01" db="EMBL/GenBank/DDBJ databases">
        <authorList>
            <person name="Petersen C."/>
        </authorList>
    </citation>
    <scope>NUCLEOTIDE SEQUENCE</scope>
    <source>
        <strain evidence="9">IBT 15450</strain>
    </source>
</reference>
<feature type="transmembrane region" description="Helical" evidence="7">
    <location>
        <begin position="211"/>
        <end position="231"/>
    </location>
</feature>
<feature type="region of interest" description="Disordered" evidence="6">
    <location>
        <begin position="284"/>
        <end position="316"/>
    </location>
</feature>
<dbReference type="PANTHER" id="PTHR33048:SF155">
    <property type="entry name" value="INTEGRAL MEMBRANE PROTEIN"/>
    <property type="match status" value="1"/>
</dbReference>
<keyword evidence="4 7" id="KW-0472">Membrane</keyword>
<feature type="transmembrane region" description="Helical" evidence="7">
    <location>
        <begin position="177"/>
        <end position="199"/>
    </location>
</feature>
<keyword evidence="10" id="KW-1185">Reference proteome</keyword>
<keyword evidence="2 7" id="KW-0812">Transmembrane</keyword>
<dbReference type="InterPro" id="IPR049326">
    <property type="entry name" value="Rhodopsin_dom_fungi"/>
</dbReference>
<evidence type="ECO:0000256" key="7">
    <source>
        <dbReference type="SAM" id="Phobius"/>
    </source>
</evidence>
<evidence type="ECO:0000256" key="2">
    <source>
        <dbReference type="ARBA" id="ARBA00022692"/>
    </source>
</evidence>
<keyword evidence="3 7" id="KW-1133">Transmembrane helix</keyword>
<feature type="transmembrane region" description="Helical" evidence="7">
    <location>
        <begin position="126"/>
        <end position="148"/>
    </location>
</feature>
<evidence type="ECO:0000256" key="3">
    <source>
        <dbReference type="ARBA" id="ARBA00022989"/>
    </source>
</evidence>
<evidence type="ECO:0000259" key="8">
    <source>
        <dbReference type="Pfam" id="PF20684"/>
    </source>
</evidence>
<dbReference type="GO" id="GO:0016020">
    <property type="term" value="C:membrane"/>
    <property type="evidence" value="ECO:0007669"/>
    <property type="project" value="UniProtKB-SubCell"/>
</dbReference>